<comment type="caution">
    <text evidence="2">The sequence shown here is derived from an EMBL/GenBank/DDBJ whole genome shotgun (WGS) entry which is preliminary data.</text>
</comment>
<protein>
    <submittedName>
        <fullName evidence="2">Chemotaxis protein CheW</fullName>
    </submittedName>
</protein>
<dbReference type="AlphaFoldDB" id="A0A7X6DFT5"/>
<evidence type="ECO:0000313" key="3">
    <source>
        <dbReference type="Proteomes" id="UP000521868"/>
    </source>
</evidence>
<dbReference type="Proteomes" id="UP000521868">
    <property type="component" value="Unassembled WGS sequence"/>
</dbReference>
<evidence type="ECO:0000259" key="1">
    <source>
        <dbReference type="PROSITE" id="PS50851"/>
    </source>
</evidence>
<reference evidence="2 3" key="1">
    <citation type="journal article" date="2020" name="Nature">
        <title>Bacterial chemolithoautotrophy via manganese oxidation.</title>
        <authorList>
            <person name="Yu H."/>
            <person name="Leadbetter J.R."/>
        </authorList>
    </citation>
    <scope>NUCLEOTIDE SEQUENCE [LARGE SCALE GENOMIC DNA]</scope>
    <source>
        <strain evidence="2 3">RBP-1</strain>
    </source>
</reference>
<accession>A0A7X6DFT5</accession>
<gene>
    <name evidence="2" type="ORF">RAMLITH_11120</name>
</gene>
<dbReference type="SUPFAM" id="SSF50341">
    <property type="entry name" value="CheW-like"/>
    <property type="match status" value="1"/>
</dbReference>
<keyword evidence="3" id="KW-1185">Reference proteome</keyword>
<evidence type="ECO:0000313" key="2">
    <source>
        <dbReference type="EMBL" id="NKE66372.1"/>
    </source>
</evidence>
<dbReference type="SMART" id="SM00260">
    <property type="entry name" value="CheW"/>
    <property type="match status" value="1"/>
</dbReference>
<dbReference type="PROSITE" id="PS50851">
    <property type="entry name" value="CHEW"/>
    <property type="match status" value="1"/>
</dbReference>
<dbReference type="Pfam" id="PF01584">
    <property type="entry name" value="CheW"/>
    <property type="match status" value="1"/>
</dbReference>
<feature type="domain" description="CheW-like" evidence="1">
    <location>
        <begin position="49"/>
        <end position="186"/>
    </location>
</feature>
<dbReference type="InterPro" id="IPR036061">
    <property type="entry name" value="CheW-like_dom_sf"/>
</dbReference>
<dbReference type="GO" id="GO:0006935">
    <property type="term" value="P:chemotaxis"/>
    <property type="evidence" value="ECO:0007669"/>
    <property type="project" value="InterPro"/>
</dbReference>
<sequence>MPEPSAMDSWASPTAGTLLTPTQALLRGFVFEEPAAPVLAAAGPPAAAALLRQGFRIGGLRLMVRYQDGSELTDLPAVYRLPGAPAWFLGMANLHGALVPVFDLAVLFAVAHDEGKPMLLVLGHGEARAGIVIDGLPVRLRLDPQDRLADAALPPRLAPCADGAWWSDGADWIDLQVEALLAQLAAELAVPA</sequence>
<name>A0A7X6DFT5_9BURK</name>
<organism evidence="2 3">
    <name type="scientific">Ramlibacter lithotrophicus</name>
    <dbReference type="NCBI Taxonomy" id="2606681"/>
    <lineage>
        <taxon>Bacteria</taxon>
        <taxon>Pseudomonadati</taxon>
        <taxon>Pseudomonadota</taxon>
        <taxon>Betaproteobacteria</taxon>
        <taxon>Burkholderiales</taxon>
        <taxon>Comamonadaceae</taxon>
        <taxon>Ramlibacter</taxon>
    </lineage>
</organism>
<dbReference type="InterPro" id="IPR002545">
    <property type="entry name" value="CheW-lke_dom"/>
</dbReference>
<dbReference type="Gene3D" id="2.40.50.180">
    <property type="entry name" value="CheA-289, Domain 4"/>
    <property type="match status" value="1"/>
</dbReference>
<dbReference type="GO" id="GO:0007165">
    <property type="term" value="P:signal transduction"/>
    <property type="evidence" value="ECO:0007669"/>
    <property type="project" value="InterPro"/>
</dbReference>
<dbReference type="RefSeq" id="WP_168107482.1">
    <property type="nucleotide sequence ID" value="NZ_VTOX01000003.1"/>
</dbReference>
<dbReference type="EMBL" id="VTOX01000003">
    <property type="protein sequence ID" value="NKE66372.1"/>
    <property type="molecule type" value="Genomic_DNA"/>
</dbReference>
<proteinExistence type="predicted"/>